<dbReference type="OrthoDB" id="9973021at2759"/>
<dbReference type="InterPro" id="IPR036047">
    <property type="entry name" value="F-box-like_dom_sf"/>
</dbReference>
<evidence type="ECO:0000259" key="1">
    <source>
        <dbReference type="Pfam" id="PF12937"/>
    </source>
</evidence>
<evidence type="ECO:0000313" key="3">
    <source>
        <dbReference type="Proteomes" id="UP000036987"/>
    </source>
</evidence>
<dbReference type="SUPFAM" id="SSF52047">
    <property type="entry name" value="RNI-like"/>
    <property type="match status" value="1"/>
</dbReference>
<dbReference type="EMBL" id="LFYR01000889">
    <property type="protein sequence ID" value="KMZ67744.1"/>
    <property type="molecule type" value="Genomic_DNA"/>
</dbReference>
<name>A0A0K9PFK6_ZOSMR</name>
<dbReference type="InterPro" id="IPR053772">
    <property type="entry name" value="At1g61320/At1g61330-like"/>
</dbReference>
<organism evidence="2 3">
    <name type="scientific">Zostera marina</name>
    <name type="common">Eelgrass</name>
    <dbReference type="NCBI Taxonomy" id="29655"/>
    <lineage>
        <taxon>Eukaryota</taxon>
        <taxon>Viridiplantae</taxon>
        <taxon>Streptophyta</taxon>
        <taxon>Embryophyta</taxon>
        <taxon>Tracheophyta</taxon>
        <taxon>Spermatophyta</taxon>
        <taxon>Magnoliopsida</taxon>
        <taxon>Liliopsida</taxon>
        <taxon>Zosteraceae</taxon>
        <taxon>Zostera</taxon>
    </lineage>
</organism>
<dbReference type="Pfam" id="PF12937">
    <property type="entry name" value="F-box-like"/>
    <property type="match status" value="1"/>
</dbReference>
<feature type="domain" description="F-box" evidence="1">
    <location>
        <begin position="2"/>
        <end position="35"/>
    </location>
</feature>
<dbReference type="InterPro" id="IPR001810">
    <property type="entry name" value="F-box_dom"/>
</dbReference>
<sequence length="419" mass="47438">MESLPIETVQQILSNLITARDISTCNCVSKRWKESVPYIPTLFFPRSFFSGSNSPESNAIIGRMISSAVILSKLIIYCPVSFTNLSSWLTLKSKSLRSLDLRLDSITSKKYDIEEDATRKLDCIDCVKDLESLKLWGVCLHNSPKWSCFERLLSLEIIGANLREKSLMDALKACPNLTNLALIGCDGVVRVDINLPRLETCRLDFLGHMNLSLDIKSQNLQQLSISGFSWIHVYHNNCLRTVSISKASGSVYMVDIGKVECLEYLSVRGVQWSWKALDSVLKTASNVKCLIMKVEFCGEDNLMPFPPVDLVDFFNNHPKLQSFEIHGAMFAALSQKDNLGDLHSSFKIPNLKQIAITVRSPLNAEQKLNTLESLLKCSKNIQKMVIRVSQMRTFQDIADDFFEDIWKFANMNKKIVFIE</sequence>
<proteinExistence type="predicted"/>
<dbReference type="SUPFAM" id="SSF81383">
    <property type="entry name" value="F-box domain"/>
    <property type="match status" value="1"/>
</dbReference>
<accession>A0A0K9PFK6</accession>
<comment type="caution">
    <text evidence="2">The sequence shown here is derived from an EMBL/GenBank/DDBJ whole genome shotgun (WGS) entry which is preliminary data.</text>
</comment>
<dbReference type="PANTHER" id="PTHR34145:SF28">
    <property type="entry name" value="F-BOX DOMAIN-CONTAINING PROTEIN"/>
    <property type="match status" value="1"/>
</dbReference>
<dbReference type="Gene3D" id="3.80.10.10">
    <property type="entry name" value="Ribonuclease Inhibitor"/>
    <property type="match status" value="1"/>
</dbReference>
<dbReference type="PANTHER" id="PTHR34145">
    <property type="entry name" value="OS02G0105600 PROTEIN"/>
    <property type="match status" value="1"/>
</dbReference>
<protein>
    <submittedName>
        <fullName evidence="2">F-box protein-like</fullName>
    </submittedName>
</protein>
<keyword evidence="3" id="KW-1185">Reference proteome</keyword>
<reference evidence="3" key="1">
    <citation type="journal article" date="2016" name="Nature">
        <title>The genome of the seagrass Zostera marina reveals angiosperm adaptation to the sea.</title>
        <authorList>
            <person name="Olsen J.L."/>
            <person name="Rouze P."/>
            <person name="Verhelst B."/>
            <person name="Lin Y.-C."/>
            <person name="Bayer T."/>
            <person name="Collen J."/>
            <person name="Dattolo E."/>
            <person name="De Paoli E."/>
            <person name="Dittami S."/>
            <person name="Maumus F."/>
            <person name="Michel G."/>
            <person name="Kersting A."/>
            <person name="Lauritano C."/>
            <person name="Lohaus R."/>
            <person name="Toepel M."/>
            <person name="Tonon T."/>
            <person name="Vanneste K."/>
            <person name="Amirebrahimi M."/>
            <person name="Brakel J."/>
            <person name="Bostroem C."/>
            <person name="Chovatia M."/>
            <person name="Grimwood J."/>
            <person name="Jenkins J.W."/>
            <person name="Jueterbock A."/>
            <person name="Mraz A."/>
            <person name="Stam W.T."/>
            <person name="Tice H."/>
            <person name="Bornberg-Bauer E."/>
            <person name="Green P.J."/>
            <person name="Pearson G.A."/>
            <person name="Procaccini G."/>
            <person name="Duarte C.M."/>
            <person name="Schmutz J."/>
            <person name="Reusch T.B.H."/>
            <person name="Van de Peer Y."/>
        </authorList>
    </citation>
    <scope>NUCLEOTIDE SEQUENCE [LARGE SCALE GENOMIC DNA]</scope>
    <source>
        <strain evidence="3">cv. Finnish</strain>
    </source>
</reference>
<dbReference type="Proteomes" id="UP000036987">
    <property type="component" value="Unassembled WGS sequence"/>
</dbReference>
<dbReference type="AlphaFoldDB" id="A0A0K9PFK6"/>
<evidence type="ECO:0000313" key="2">
    <source>
        <dbReference type="EMBL" id="KMZ67744.1"/>
    </source>
</evidence>
<dbReference type="InterPro" id="IPR032675">
    <property type="entry name" value="LRR_dom_sf"/>
</dbReference>
<gene>
    <name evidence="2" type="ORF">ZOSMA_25G01340</name>
</gene>